<sequence>MPAETTTPAAPAPAPVPAPAQQQPWYAAYPAPKSEVVTISRDEVLSLLKTAASSSASSSSESAQGKRDFVLIDLRRNDFEGGTIRGSVNLPAQSLPLTLPSVYELFKAAGVRKVIWYCGSSTGRGSRATGWMADHIASVGDKEMQSLALAGGIKGWAAAGPEFVEWMDGYDAAVWEKSVPKS</sequence>
<keyword evidence="4" id="KW-1185">Reference proteome</keyword>
<dbReference type="InterPro" id="IPR001763">
    <property type="entry name" value="Rhodanese-like_dom"/>
</dbReference>
<dbReference type="SMART" id="SM00450">
    <property type="entry name" value="RHOD"/>
    <property type="match status" value="1"/>
</dbReference>
<evidence type="ECO:0000256" key="1">
    <source>
        <dbReference type="SAM" id="MobiDB-lite"/>
    </source>
</evidence>
<evidence type="ECO:0000313" key="3">
    <source>
        <dbReference type="EMBL" id="KAL2269211.1"/>
    </source>
</evidence>
<dbReference type="Gene3D" id="3.40.250.10">
    <property type="entry name" value="Rhodanese-like domain"/>
    <property type="match status" value="1"/>
</dbReference>
<dbReference type="RefSeq" id="XP_070867935.1">
    <property type="nucleotide sequence ID" value="XM_071010504.1"/>
</dbReference>
<comment type="caution">
    <text evidence="3">The sequence shown here is derived from an EMBL/GenBank/DDBJ whole genome shotgun (WGS) entry which is preliminary data.</text>
</comment>
<reference evidence="3 4" key="1">
    <citation type="journal article" date="2024" name="Commun. Biol.">
        <title>Comparative genomic analysis of thermophilic fungi reveals convergent evolutionary adaptations and gene losses.</title>
        <authorList>
            <person name="Steindorff A.S."/>
            <person name="Aguilar-Pontes M.V."/>
            <person name="Robinson A.J."/>
            <person name="Andreopoulos B."/>
            <person name="LaButti K."/>
            <person name="Kuo A."/>
            <person name="Mondo S."/>
            <person name="Riley R."/>
            <person name="Otillar R."/>
            <person name="Haridas S."/>
            <person name="Lipzen A."/>
            <person name="Grimwood J."/>
            <person name="Schmutz J."/>
            <person name="Clum A."/>
            <person name="Reid I.D."/>
            <person name="Moisan M.C."/>
            <person name="Butler G."/>
            <person name="Nguyen T.T.M."/>
            <person name="Dewar K."/>
            <person name="Conant G."/>
            <person name="Drula E."/>
            <person name="Henrissat B."/>
            <person name="Hansel C."/>
            <person name="Singer S."/>
            <person name="Hutchinson M.I."/>
            <person name="de Vries R.P."/>
            <person name="Natvig D.O."/>
            <person name="Powell A.J."/>
            <person name="Tsang A."/>
            <person name="Grigoriev I.V."/>
        </authorList>
    </citation>
    <scope>NUCLEOTIDE SEQUENCE [LARGE SCALE GENOMIC DNA]</scope>
    <source>
        <strain evidence="3 4">ATCC 22073</strain>
    </source>
</reference>
<dbReference type="Proteomes" id="UP001600064">
    <property type="component" value="Unassembled WGS sequence"/>
</dbReference>
<evidence type="ECO:0000313" key="4">
    <source>
        <dbReference type="Proteomes" id="UP001600064"/>
    </source>
</evidence>
<feature type="domain" description="Rhodanese" evidence="2">
    <location>
        <begin position="65"/>
        <end position="165"/>
    </location>
</feature>
<organism evidence="3 4">
    <name type="scientific">Remersonia thermophila</name>
    <dbReference type="NCBI Taxonomy" id="72144"/>
    <lineage>
        <taxon>Eukaryota</taxon>
        <taxon>Fungi</taxon>
        <taxon>Dikarya</taxon>
        <taxon>Ascomycota</taxon>
        <taxon>Pezizomycotina</taxon>
        <taxon>Sordariomycetes</taxon>
        <taxon>Sordariomycetidae</taxon>
        <taxon>Sordariales</taxon>
        <taxon>Sordariales incertae sedis</taxon>
        <taxon>Remersonia</taxon>
    </lineage>
</organism>
<dbReference type="SUPFAM" id="SSF52821">
    <property type="entry name" value="Rhodanese/Cell cycle control phosphatase"/>
    <property type="match status" value="1"/>
</dbReference>
<feature type="region of interest" description="Disordered" evidence="1">
    <location>
        <begin position="1"/>
        <end position="20"/>
    </location>
</feature>
<proteinExistence type="predicted"/>
<gene>
    <name evidence="3" type="ORF">VTJ83DRAFT_4057</name>
</gene>
<evidence type="ECO:0000259" key="2">
    <source>
        <dbReference type="PROSITE" id="PS50206"/>
    </source>
</evidence>
<dbReference type="EMBL" id="JAZGUE010000003">
    <property type="protein sequence ID" value="KAL2269211.1"/>
    <property type="molecule type" value="Genomic_DNA"/>
</dbReference>
<name>A0ABR4DH93_9PEZI</name>
<dbReference type="Pfam" id="PF00581">
    <property type="entry name" value="Rhodanese"/>
    <property type="match status" value="1"/>
</dbReference>
<dbReference type="PROSITE" id="PS50206">
    <property type="entry name" value="RHODANESE_3"/>
    <property type="match status" value="1"/>
</dbReference>
<dbReference type="GeneID" id="98125148"/>
<accession>A0ABR4DH93</accession>
<dbReference type="PANTHER" id="PTHR10828">
    <property type="entry name" value="M-PHASE INDUCER PHOSPHATASE DUAL SPECIFICITY PHOSPHATASE CDC25"/>
    <property type="match status" value="1"/>
</dbReference>
<dbReference type="InterPro" id="IPR036873">
    <property type="entry name" value="Rhodanese-like_dom_sf"/>
</dbReference>
<protein>
    <recommendedName>
        <fullName evidence="2">Rhodanese domain-containing protein</fullName>
    </recommendedName>
</protein>
<dbReference type="PANTHER" id="PTHR10828:SF50">
    <property type="entry name" value="REDUCTASE (ARC2), PUTATIVE (AFU_ORTHOLOGUE AFUA_6G13400)-RELATED"/>
    <property type="match status" value="1"/>
</dbReference>